<keyword evidence="5" id="KW-0614">Plasmid</keyword>
<dbReference type="PANTHER" id="PTHR33376">
    <property type="match status" value="1"/>
</dbReference>
<dbReference type="AlphaFoldDB" id="A0A5B8G6C3"/>
<dbReference type="Gene3D" id="3.40.190.170">
    <property type="entry name" value="Bacterial extracellular solute-binding protein, family 7"/>
    <property type="match status" value="1"/>
</dbReference>
<dbReference type="Pfam" id="PF03480">
    <property type="entry name" value="DctP"/>
    <property type="match status" value="1"/>
</dbReference>
<reference evidence="5 6" key="1">
    <citation type="submission" date="2019-06" db="EMBL/GenBank/DDBJ databases">
        <title>Genome sequence of Rhodobacteraceae bacterium D4M1.</title>
        <authorList>
            <person name="Cao J."/>
        </authorList>
    </citation>
    <scope>NUCLEOTIDE SEQUENCE [LARGE SCALE GENOMIC DNA]</scope>
    <source>
        <strain evidence="5 6">D4M1</strain>
        <plasmid evidence="6">pd4m1c</plasmid>
    </source>
</reference>
<dbReference type="Proteomes" id="UP000305888">
    <property type="component" value="Plasmid pD4M1C"/>
</dbReference>
<evidence type="ECO:0000256" key="1">
    <source>
        <dbReference type="ARBA" id="ARBA00004418"/>
    </source>
</evidence>
<proteinExistence type="predicted"/>
<keyword evidence="6" id="KW-1185">Reference proteome</keyword>
<feature type="chain" id="PRO_5022801171" evidence="4">
    <location>
        <begin position="23"/>
        <end position="317"/>
    </location>
</feature>
<dbReference type="OrthoDB" id="6139617at2"/>
<dbReference type="GO" id="GO:0042597">
    <property type="term" value="C:periplasmic space"/>
    <property type="evidence" value="ECO:0007669"/>
    <property type="project" value="UniProtKB-SubCell"/>
</dbReference>
<protein>
    <submittedName>
        <fullName evidence="5">ABC transporter substrate-binding protein</fullName>
    </submittedName>
</protein>
<name>A0A5B8G6C3_9RHOB</name>
<evidence type="ECO:0000256" key="3">
    <source>
        <dbReference type="ARBA" id="ARBA00022764"/>
    </source>
</evidence>
<comment type="subcellular location">
    <subcellularLocation>
        <location evidence="1">Periplasm</location>
    </subcellularLocation>
</comment>
<dbReference type="GO" id="GO:0055085">
    <property type="term" value="P:transmembrane transport"/>
    <property type="evidence" value="ECO:0007669"/>
    <property type="project" value="InterPro"/>
</dbReference>
<dbReference type="KEGG" id="ppru:FDP22_22615"/>
<dbReference type="NCBIfam" id="NF037995">
    <property type="entry name" value="TRAP_S1"/>
    <property type="match status" value="1"/>
</dbReference>
<feature type="signal peptide" evidence="4">
    <location>
        <begin position="1"/>
        <end position="22"/>
    </location>
</feature>
<sequence>MKFTFAFALSAVALASAVSARADEATLRAATFTTINTTWGAPFKLFADHVNEVGKGEVKIDIIGPEALPATEQPNALRDGLIDIAVTVPGHYKQIVPEANAQDLSNMLLEEQRASGGYALLQDVIRQKLGAEMLTSYGPGVKFHLYLTEDIASAADLDGMRIRSQPLFNPFLAALGVSPMTLPIPDVYTALERGVVQGYAFPAWGIQDLGWDKMTRVRVEPGFYNVVVNVMMNEARWQGLTQAQRKVLTDSVAWFETTMQGYMADLSEQNAAAQDAAGIKAVDLGADFATRASDVYWDELEKISPDAIPALRAKLMK</sequence>
<gene>
    <name evidence="5" type="ORF">FDP22_22615</name>
</gene>
<dbReference type="InterPro" id="IPR018389">
    <property type="entry name" value="DctP_fam"/>
</dbReference>
<dbReference type="PANTHER" id="PTHR33376:SF5">
    <property type="entry name" value="EXTRACYTOPLASMIC SOLUTE RECEPTOR PROTEIN"/>
    <property type="match status" value="1"/>
</dbReference>
<accession>A0A5B8G6C3</accession>
<dbReference type="RefSeq" id="WP_138576867.1">
    <property type="nucleotide sequence ID" value="NZ_CP040821.1"/>
</dbReference>
<keyword evidence="3" id="KW-0574">Periplasm</keyword>
<evidence type="ECO:0000313" key="6">
    <source>
        <dbReference type="Proteomes" id="UP000305888"/>
    </source>
</evidence>
<evidence type="ECO:0000256" key="2">
    <source>
        <dbReference type="ARBA" id="ARBA00022729"/>
    </source>
</evidence>
<evidence type="ECO:0000313" key="5">
    <source>
        <dbReference type="EMBL" id="QDL94663.1"/>
    </source>
</evidence>
<evidence type="ECO:0000256" key="4">
    <source>
        <dbReference type="SAM" id="SignalP"/>
    </source>
</evidence>
<dbReference type="InterPro" id="IPR038404">
    <property type="entry name" value="TRAP_DctP_sf"/>
</dbReference>
<geneLocation type="plasmid" evidence="6">
    <name>pd4m1c</name>
</geneLocation>
<dbReference type="EMBL" id="CP040821">
    <property type="protein sequence ID" value="QDL94663.1"/>
    <property type="molecule type" value="Genomic_DNA"/>
</dbReference>
<keyword evidence="2 4" id="KW-0732">Signal</keyword>
<organism evidence="5 6">
    <name type="scientific">Paroceanicella profunda</name>
    <dbReference type="NCBI Taxonomy" id="2579971"/>
    <lineage>
        <taxon>Bacteria</taxon>
        <taxon>Pseudomonadati</taxon>
        <taxon>Pseudomonadota</taxon>
        <taxon>Alphaproteobacteria</taxon>
        <taxon>Rhodobacterales</taxon>
        <taxon>Paracoccaceae</taxon>
        <taxon>Paroceanicella</taxon>
    </lineage>
</organism>